<comment type="catalytic activity">
    <reaction evidence="4">
        <text>[(1-&gt;4)-alpha-D-galacturonosyl methyl ester](n) + n H2O = [(1-&gt;4)-alpha-D-galacturonosyl](n) + n methanol + n H(+)</text>
        <dbReference type="Rhea" id="RHEA:22380"/>
        <dbReference type="Rhea" id="RHEA-COMP:14570"/>
        <dbReference type="Rhea" id="RHEA-COMP:14573"/>
        <dbReference type="ChEBI" id="CHEBI:15377"/>
        <dbReference type="ChEBI" id="CHEBI:15378"/>
        <dbReference type="ChEBI" id="CHEBI:17790"/>
        <dbReference type="ChEBI" id="CHEBI:140522"/>
        <dbReference type="ChEBI" id="CHEBI:140523"/>
        <dbReference type="EC" id="3.1.1.11"/>
    </reaction>
</comment>
<proteinExistence type="inferred from homology"/>
<keyword evidence="3 4" id="KW-0063">Aspartyl esterase</keyword>
<keyword evidence="7" id="KW-1185">Reference proteome</keyword>
<evidence type="ECO:0000313" key="6">
    <source>
        <dbReference type="EMBL" id="QEC72695.1"/>
    </source>
</evidence>
<evidence type="ECO:0000256" key="1">
    <source>
        <dbReference type="ARBA" id="ARBA00008891"/>
    </source>
</evidence>
<name>A0A5B8VQ26_9BACT</name>
<dbReference type="GO" id="GO:0030599">
    <property type="term" value="F:pectinesterase activity"/>
    <property type="evidence" value="ECO:0007669"/>
    <property type="project" value="UniProtKB-UniRule"/>
</dbReference>
<dbReference type="GO" id="GO:0045490">
    <property type="term" value="P:pectin catabolic process"/>
    <property type="evidence" value="ECO:0007669"/>
    <property type="project" value="UniProtKB-UniRule"/>
</dbReference>
<gene>
    <name evidence="6" type="ORF">FSB73_14420</name>
</gene>
<dbReference type="PROSITE" id="PS00800">
    <property type="entry name" value="PECTINESTERASE_1"/>
    <property type="match status" value="1"/>
</dbReference>
<comment type="pathway">
    <text evidence="4">Glycan metabolism; pectin degradation; 2-dehydro-3-deoxy-D-gluconate from pectin: step 1/5.</text>
</comment>
<dbReference type="InterPro" id="IPR012334">
    <property type="entry name" value="Pectin_lyas_fold"/>
</dbReference>
<dbReference type="InterPro" id="IPR000070">
    <property type="entry name" value="Pectinesterase_cat"/>
</dbReference>
<evidence type="ECO:0000256" key="3">
    <source>
        <dbReference type="ARBA" id="ARBA00023085"/>
    </source>
</evidence>
<dbReference type="UniPathway" id="UPA00545">
    <property type="reaction ID" value="UER00823"/>
</dbReference>
<keyword evidence="2 4" id="KW-0378">Hydrolase</keyword>
<feature type="domain" description="Pectinesterase catalytic" evidence="5">
    <location>
        <begin position="92"/>
        <end position="379"/>
    </location>
</feature>
<dbReference type="GO" id="GO:0009279">
    <property type="term" value="C:cell outer membrane"/>
    <property type="evidence" value="ECO:0007669"/>
    <property type="project" value="TreeGrafter"/>
</dbReference>
<dbReference type="AlphaFoldDB" id="A0A5B8VQ26"/>
<organism evidence="6 7">
    <name type="scientific">Arachidicoccus ginsenosidivorans</name>
    <dbReference type="NCBI Taxonomy" id="496057"/>
    <lineage>
        <taxon>Bacteria</taxon>
        <taxon>Pseudomonadati</taxon>
        <taxon>Bacteroidota</taxon>
        <taxon>Chitinophagia</taxon>
        <taxon>Chitinophagales</taxon>
        <taxon>Chitinophagaceae</taxon>
        <taxon>Arachidicoccus</taxon>
    </lineage>
</organism>
<dbReference type="EMBL" id="CP042434">
    <property type="protein sequence ID" value="QEC72695.1"/>
    <property type="molecule type" value="Genomic_DNA"/>
</dbReference>
<dbReference type="Gene3D" id="2.160.20.10">
    <property type="entry name" value="Single-stranded right-handed beta-helix, Pectin lyase-like"/>
    <property type="match status" value="1"/>
</dbReference>
<protein>
    <recommendedName>
        <fullName evidence="4">Pectinesterase</fullName>
        <ecNumber evidence="4">3.1.1.11</ecNumber>
    </recommendedName>
</protein>
<dbReference type="PANTHER" id="PTHR31321">
    <property type="entry name" value="ACYL-COA THIOESTER HYDROLASE YBHC-RELATED"/>
    <property type="match status" value="1"/>
</dbReference>
<dbReference type="Pfam" id="PF01095">
    <property type="entry name" value="Pectinesterase"/>
    <property type="match status" value="1"/>
</dbReference>
<dbReference type="KEGG" id="agi:FSB73_14420"/>
<accession>A0A5B8VQ26</accession>
<comment type="similarity">
    <text evidence="1">Belongs to the pectinesterase family.</text>
</comment>
<evidence type="ECO:0000256" key="2">
    <source>
        <dbReference type="ARBA" id="ARBA00022801"/>
    </source>
</evidence>
<dbReference type="EC" id="3.1.1.11" evidence="4"/>
<dbReference type="InterPro" id="IPR018040">
    <property type="entry name" value="Pectinesterase_Tyr_AS"/>
</dbReference>
<dbReference type="SUPFAM" id="SSF51126">
    <property type="entry name" value="Pectin lyase-like"/>
    <property type="match status" value="1"/>
</dbReference>
<evidence type="ECO:0000256" key="4">
    <source>
        <dbReference type="RuleBase" id="RU000589"/>
    </source>
</evidence>
<reference evidence="6 7" key="1">
    <citation type="journal article" date="2017" name="Int. J. Syst. Evol. Microbiol.">
        <title>Arachidicoccus ginsenosidivorans sp. nov., with ginsenoside-converting activity isolated from ginseng cultivating soil.</title>
        <authorList>
            <person name="Siddiqi M.Z."/>
            <person name="Aslam Z."/>
            <person name="Im W.T."/>
        </authorList>
    </citation>
    <scope>NUCLEOTIDE SEQUENCE [LARGE SCALE GENOMIC DNA]</scope>
    <source>
        <strain evidence="6 7">Gsoil 809</strain>
    </source>
</reference>
<evidence type="ECO:0000313" key="7">
    <source>
        <dbReference type="Proteomes" id="UP000321291"/>
    </source>
</evidence>
<dbReference type="PANTHER" id="PTHR31321:SF57">
    <property type="entry name" value="PECTINESTERASE 53-RELATED"/>
    <property type="match status" value="1"/>
</dbReference>
<evidence type="ECO:0000259" key="5">
    <source>
        <dbReference type="Pfam" id="PF01095"/>
    </source>
</evidence>
<dbReference type="GO" id="GO:0042545">
    <property type="term" value="P:cell wall modification"/>
    <property type="evidence" value="ECO:0007669"/>
    <property type="project" value="UniProtKB-UniRule"/>
</dbReference>
<dbReference type="Proteomes" id="UP000321291">
    <property type="component" value="Chromosome"/>
</dbReference>
<dbReference type="InterPro" id="IPR011050">
    <property type="entry name" value="Pectin_lyase_fold/virulence"/>
</dbReference>
<sequence>MWCPDWHMRMDYIRMPKDNRHYIKQLVKRLSAMTKGNKNSFIGSRPRRLIGGSYKWSLLLAGLLISGIGSLLARPVIPKMVKIQKVQDADTLTVAKDGTGDYTSIQKAIENTKAYPADRIVIFIKKGIYNEQVRIPAWNPDISLIGENREQTVIAYGSYFGQVNKGRNSTFYTATLSVEATGVVLKHLTIENTAGAVGQAIALSVSQDQCLVEDCNIQGNQDTFFATGPNTHVWLKNCLISGTTDFLFGDATVLVSHSSILCKADSYIVAASTIKDQPFGFVLDHCTLLAATGVKQVFLGRPWRAFARTVYLNTTMGDFIRPVGWDNWRSKANEATAYYAEYNSHINGGSSKAVTGQRASWSHQLSDQEAQKYTPENILGPWINRFL</sequence>